<keyword evidence="6" id="KW-0812">Transmembrane</keyword>
<dbReference type="Gene3D" id="1.10.287.950">
    <property type="entry name" value="Methyl-accepting chemotaxis protein"/>
    <property type="match status" value="1"/>
</dbReference>
<evidence type="ECO:0000256" key="2">
    <source>
        <dbReference type="ARBA" id="ARBA00022519"/>
    </source>
</evidence>
<feature type="transmembrane region" description="Helical" evidence="6">
    <location>
        <begin position="12"/>
        <end position="31"/>
    </location>
</feature>
<keyword evidence="2" id="KW-0997">Cell inner membrane</keyword>
<sequence length="808" mass="88327">MINQVKSITLRMLLPISIFGLVGLLLSILLLNHQSSRSLELAGIQAGKSMANQVVATRGFYTKEVVGRAKEQGIRLNYDFAERRDTLPLPATMVHHLGAKIAKDFPGMQIRLFSRYPFPHRAPSQKYDAFEERAMDSLAKDKKTPVWELQQVDGRPVMRYAVADLMLKGCVGCHNSHPETPKNDWKVGDVRGIIQITLPMDEIAASLSANTTTMIITFALLIVAILVGVAFVITRFILRPVRKINSVVEELTRGNLDSRVPRCNQPGAIGDIGRGVNSMAAHLAHTGKVIGLQVHTIGAVVKEQINLKEQLQEDANDTLSLAETVVQSNQQLKTQSAALKENITEASSEMERASGLLNNLSDSVSHIADVSTQASSNVTTMADASAMMSGEINGVSESISHVNSSVQSVRESVVQLTDSMDQMRAKSQEADAKAQKAVENTRVTGEMMGELENAAAEIGKIVEMINSIADQTNMLALNASIEAAGAGEAGKGFAVVANEVKDLASQTAEATRMIDDKTHAIAQQAKQLKGATRSVAEIVTDLEKSNEDVRQVVESQNHALDMINSSMDQVASVTTEVTSNVERLNQAAVEVTQSADAAVESTQAIAQSSQSVAQDAQQVQQAAATANQRAEEVTTFSEEINRSVVEVLEQMHQVESLTHFLNGSVNYSGLLSEAIQETSDSLRSAEEGLQSGKPPFNVQDVKHAHLEWLGQLENVIRGRQKMQPDEVTDVHQCAFGKWFDTDGAEHFRQAPVFQELDRTHREVHQQAREIVVLMAEGKRDEAIQALVELNDLRRDLFNLIDQLYLDEH</sequence>
<dbReference type="Pfam" id="PF00015">
    <property type="entry name" value="MCPsignal"/>
    <property type="match status" value="1"/>
</dbReference>
<dbReference type="GO" id="GO:0005886">
    <property type="term" value="C:plasma membrane"/>
    <property type="evidence" value="ECO:0007669"/>
    <property type="project" value="UniProtKB-SubCell"/>
</dbReference>
<dbReference type="Pfam" id="PF13682">
    <property type="entry name" value="CZB"/>
    <property type="match status" value="1"/>
</dbReference>
<evidence type="ECO:0000259" key="7">
    <source>
        <dbReference type="PROSITE" id="PS50111"/>
    </source>
</evidence>
<reference evidence="10" key="1">
    <citation type="submission" date="2015-04" db="EMBL/GenBank/DDBJ databases">
        <authorList>
            <person name="Syromyatnikov M.Y."/>
            <person name="Popov V.N."/>
        </authorList>
    </citation>
    <scope>NUCLEOTIDE SEQUENCE</scope>
    <source>
        <strain evidence="10">MO-1</strain>
    </source>
</reference>
<feature type="domain" description="HAMP" evidence="9">
    <location>
        <begin position="235"/>
        <end position="288"/>
    </location>
</feature>
<dbReference type="InterPro" id="IPR004089">
    <property type="entry name" value="MCPsignal_dom"/>
</dbReference>
<dbReference type="EMBL" id="LO017727">
    <property type="protein sequence ID" value="CRH05737.1"/>
    <property type="molecule type" value="Genomic_DNA"/>
</dbReference>
<dbReference type="AlphaFoldDB" id="A0A1S7LI32"/>
<feature type="domain" description="T-SNARE coiled-coil homology" evidence="8">
    <location>
        <begin position="532"/>
        <end position="584"/>
    </location>
</feature>
<dbReference type="Gene3D" id="6.10.340.10">
    <property type="match status" value="1"/>
</dbReference>
<dbReference type="InterPro" id="IPR021796">
    <property type="entry name" value="Tll0287-like_dom"/>
</dbReference>
<keyword evidence="2" id="KW-1003">Cell membrane</keyword>
<dbReference type="PANTHER" id="PTHR32089">
    <property type="entry name" value="METHYL-ACCEPTING CHEMOTAXIS PROTEIN MCPB"/>
    <property type="match status" value="1"/>
</dbReference>
<dbReference type="SUPFAM" id="SSF158472">
    <property type="entry name" value="HAMP domain-like"/>
    <property type="match status" value="1"/>
</dbReference>
<proteinExistence type="inferred from homology"/>
<evidence type="ECO:0000256" key="5">
    <source>
        <dbReference type="PROSITE-ProRule" id="PRU00284"/>
    </source>
</evidence>
<dbReference type="SMART" id="SM00304">
    <property type="entry name" value="HAMP"/>
    <property type="match status" value="1"/>
</dbReference>
<name>A0A1S7LI32_MAGMO</name>
<feature type="transmembrane region" description="Helical" evidence="6">
    <location>
        <begin position="214"/>
        <end position="238"/>
    </location>
</feature>
<accession>A0A1S7LI32</accession>
<dbReference type="PROSITE" id="PS50192">
    <property type="entry name" value="T_SNARE"/>
    <property type="match status" value="1"/>
</dbReference>
<evidence type="ECO:0008006" key="11">
    <source>
        <dbReference type="Google" id="ProtNLM"/>
    </source>
</evidence>
<keyword evidence="3 5" id="KW-0807">Transducer</keyword>
<dbReference type="InterPro" id="IPR000727">
    <property type="entry name" value="T_SNARE_dom"/>
</dbReference>
<dbReference type="InterPro" id="IPR025991">
    <property type="entry name" value="Chemoreceptor_zinc-bind_dom"/>
</dbReference>
<dbReference type="Pfam" id="PF00672">
    <property type="entry name" value="HAMP"/>
    <property type="match status" value="1"/>
</dbReference>
<keyword evidence="6" id="KW-0472">Membrane</keyword>
<evidence type="ECO:0000313" key="10">
    <source>
        <dbReference type="EMBL" id="CRH05737.1"/>
    </source>
</evidence>
<organism evidence="10">
    <name type="scientific">Magnetococcus massalia (strain MO-1)</name>
    <dbReference type="NCBI Taxonomy" id="451514"/>
    <lineage>
        <taxon>Bacteria</taxon>
        <taxon>Pseudomonadati</taxon>
        <taxon>Pseudomonadota</taxon>
        <taxon>Magnetococcia</taxon>
        <taxon>Magnetococcales</taxon>
        <taxon>Magnetococcaceae</taxon>
        <taxon>Magnetococcus</taxon>
    </lineage>
</organism>
<dbReference type="CDD" id="cd06225">
    <property type="entry name" value="HAMP"/>
    <property type="match status" value="1"/>
</dbReference>
<dbReference type="PROSITE" id="PS50885">
    <property type="entry name" value="HAMP"/>
    <property type="match status" value="1"/>
</dbReference>
<protein>
    <recommendedName>
        <fullName evidence="11">Methyl-accepting chemotaxis sensory transducer</fullName>
    </recommendedName>
</protein>
<keyword evidence="6" id="KW-1133">Transmembrane helix</keyword>
<dbReference type="GO" id="GO:0007165">
    <property type="term" value="P:signal transduction"/>
    <property type="evidence" value="ECO:0007669"/>
    <property type="project" value="UniProtKB-KW"/>
</dbReference>
<evidence type="ECO:0000259" key="8">
    <source>
        <dbReference type="PROSITE" id="PS50192"/>
    </source>
</evidence>
<dbReference type="SUPFAM" id="SSF58104">
    <property type="entry name" value="Methyl-accepting chemotaxis protein (MCP) signaling domain"/>
    <property type="match status" value="1"/>
</dbReference>
<dbReference type="Gene3D" id="1.20.120.30">
    <property type="entry name" value="Aspartate receptor, ligand-binding domain"/>
    <property type="match status" value="1"/>
</dbReference>
<evidence type="ECO:0000256" key="3">
    <source>
        <dbReference type="ARBA" id="ARBA00023224"/>
    </source>
</evidence>
<dbReference type="PANTHER" id="PTHR32089:SF112">
    <property type="entry name" value="LYSOZYME-LIKE PROTEIN-RELATED"/>
    <property type="match status" value="1"/>
</dbReference>
<dbReference type="Pfam" id="PF11845">
    <property type="entry name" value="Tll0287-like"/>
    <property type="match status" value="1"/>
</dbReference>
<dbReference type="InterPro" id="IPR003660">
    <property type="entry name" value="HAMP_dom"/>
</dbReference>
<evidence type="ECO:0000259" key="9">
    <source>
        <dbReference type="PROSITE" id="PS50885"/>
    </source>
</evidence>
<dbReference type="SMART" id="SM00283">
    <property type="entry name" value="MA"/>
    <property type="match status" value="1"/>
</dbReference>
<comment type="similarity">
    <text evidence="4">Belongs to the methyl-accepting chemotaxis (MCP) protein family.</text>
</comment>
<evidence type="ECO:0000256" key="6">
    <source>
        <dbReference type="SAM" id="Phobius"/>
    </source>
</evidence>
<evidence type="ECO:0000256" key="4">
    <source>
        <dbReference type="ARBA" id="ARBA00029447"/>
    </source>
</evidence>
<feature type="domain" description="Methyl-accepting transducer" evidence="7">
    <location>
        <begin position="363"/>
        <end position="592"/>
    </location>
</feature>
<comment type="subcellular location">
    <subcellularLocation>
        <location evidence="1">Cell inner membrane</location>
        <topology evidence="1">Multi-pass membrane protein</topology>
    </subcellularLocation>
</comment>
<gene>
    <name evidence="10" type="ORF">MAGMO_1549</name>
</gene>
<evidence type="ECO:0000256" key="1">
    <source>
        <dbReference type="ARBA" id="ARBA00004429"/>
    </source>
</evidence>
<dbReference type="PROSITE" id="PS50111">
    <property type="entry name" value="CHEMOTAXIS_TRANSDUC_2"/>
    <property type="match status" value="1"/>
</dbReference>